<organism evidence="5 6">
    <name type="scientific">Flammeovirga agarivorans</name>
    <dbReference type="NCBI Taxonomy" id="2726742"/>
    <lineage>
        <taxon>Bacteria</taxon>
        <taxon>Pseudomonadati</taxon>
        <taxon>Bacteroidota</taxon>
        <taxon>Cytophagia</taxon>
        <taxon>Cytophagales</taxon>
        <taxon>Flammeovirgaceae</taxon>
        <taxon>Flammeovirga</taxon>
    </lineage>
</organism>
<comment type="caution">
    <text evidence="5">The sequence shown here is derived from an EMBL/GenBank/DDBJ whole genome shotgun (WGS) entry which is preliminary data.</text>
</comment>
<dbReference type="Gene3D" id="1.10.10.10">
    <property type="entry name" value="Winged helix-like DNA-binding domain superfamily/Winged helix DNA-binding domain"/>
    <property type="match status" value="1"/>
</dbReference>
<dbReference type="PANTHER" id="PTHR33204">
    <property type="entry name" value="TRANSCRIPTIONAL REGULATOR, MARR FAMILY"/>
    <property type="match status" value="1"/>
</dbReference>
<sequence length="118" mass="13968">MEKRYKTPKECLGKLMPVRDTLDIFQGKWKIQIISVLMYYDECSFKLLKESVKGITSKMLSKELKELEVNQLVEREVIDTRPVTIRYRITPYGESSRDIIIALYNWGVEHRKKIIGKK</sequence>
<protein>
    <submittedName>
        <fullName evidence="5">Helix-turn-helix transcriptional regulator</fullName>
    </submittedName>
</protein>
<proteinExistence type="predicted"/>
<evidence type="ECO:0000256" key="2">
    <source>
        <dbReference type="ARBA" id="ARBA00023125"/>
    </source>
</evidence>
<dbReference type="EMBL" id="JABAIL010000003">
    <property type="protein sequence ID" value="NLR91829.1"/>
    <property type="molecule type" value="Genomic_DNA"/>
</dbReference>
<dbReference type="AlphaFoldDB" id="A0A7X8SKC6"/>
<keyword evidence="3" id="KW-0804">Transcription</keyword>
<reference evidence="5 6" key="1">
    <citation type="submission" date="2020-04" db="EMBL/GenBank/DDBJ databases">
        <title>Flammeovirga sp. SR4, a novel species isolated from seawater.</title>
        <authorList>
            <person name="Wang X."/>
        </authorList>
    </citation>
    <scope>NUCLEOTIDE SEQUENCE [LARGE SCALE GENOMIC DNA]</scope>
    <source>
        <strain evidence="5 6">SR4</strain>
    </source>
</reference>
<keyword evidence="1" id="KW-0805">Transcription regulation</keyword>
<evidence type="ECO:0000256" key="1">
    <source>
        <dbReference type="ARBA" id="ARBA00023015"/>
    </source>
</evidence>
<gene>
    <name evidence="5" type="ORF">HGP29_11455</name>
</gene>
<name>A0A7X8SKC6_9BACT</name>
<dbReference type="InterPro" id="IPR036390">
    <property type="entry name" value="WH_DNA-bd_sf"/>
</dbReference>
<dbReference type="SUPFAM" id="SSF46785">
    <property type="entry name" value="Winged helix' DNA-binding domain"/>
    <property type="match status" value="1"/>
</dbReference>
<feature type="domain" description="HTH hxlR-type" evidence="4">
    <location>
        <begin position="16"/>
        <end position="115"/>
    </location>
</feature>
<dbReference type="GO" id="GO:0003677">
    <property type="term" value="F:DNA binding"/>
    <property type="evidence" value="ECO:0007669"/>
    <property type="project" value="UniProtKB-KW"/>
</dbReference>
<keyword evidence="6" id="KW-1185">Reference proteome</keyword>
<dbReference type="RefSeq" id="WP_168882542.1">
    <property type="nucleotide sequence ID" value="NZ_JABAIL010000003.1"/>
</dbReference>
<evidence type="ECO:0000313" key="6">
    <source>
        <dbReference type="Proteomes" id="UP000585050"/>
    </source>
</evidence>
<evidence type="ECO:0000313" key="5">
    <source>
        <dbReference type="EMBL" id="NLR91829.1"/>
    </source>
</evidence>
<evidence type="ECO:0000256" key="3">
    <source>
        <dbReference type="ARBA" id="ARBA00023163"/>
    </source>
</evidence>
<dbReference type="InterPro" id="IPR036388">
    <property type="entry name" value="WH-like_DNA-bd_sf"/>
</dbReference>
<dbReference type="InterPro" id="IPR002577">
    <property type="entry name" value="HTH_HxlR"/>
</dbReference>
<evidence type="ECO:0000259" key="4">
    <source>
        <dbReference type="PROSITE" id="PS51118"/>
    </source>
</evidence>
<dbReference type="PROSITE" id="PS51118">
    <property type="entry name" value="HTH_HXLR"/>
    <property type="match status" value="1"/>
</dbReference>
<dbReference type="Proteomes" id="UP000585050">
    <property type="component" value="Unassembled WGS sequence"/>
</dbReference>
<keyword evidence="2" id="KW-0238">DNA-binding</keyword>
<accession>A0A7X8SKC6</accession>
<dbReference type="Pfam" id="PF01638">
    <property type="entry name" value="HxlR"/>
    <property type="match status" value="1"/>
</dbReference>